<keyword evidence="3" id="KW-1185">Reference proteome</keyword>
<dbReference type="PROSITE" id="PS50918">
    <property type="entry name" value="WWE"/>
    <property type="match status" value="2"/>
</dbReference>
<dbReference type="InterPro" id="IPR018123">
    <property type="entry name" value="WWE-dom_subgr"/>
</dbReference>
<reference evidence="2 3" key="1">
    <citation type="submission" date="2024-02" db="EMBL/GenBank/DDBJ databases">
        <authorList>
            <person name="Chen Y."/>
            <person name="Shah S."/>
            <person name="Dougan E. K."/>
            <person name="Thang M."/>
            <person name="Chan C."/>
        </authorList>
    </citation>
    <scope>NUCLEOTIDE SEQUENCE [LARGE SCALE GENOMIC DNA]</scope>
</reference>
<organism evidence="2 3">
    <name type="scientific">Durusdinium trenchii</name>
    <dbReference type="NCBI Taxonomy" id="1381693"/>
    <lineage>
        <taxon>Eukaryota</taxon>
        <taxon>Sar</taxon>
        <taxon>Alveolata</taxon>
        <taxon>Dinophyceae</taxon>
        <taxon>Suessiales</taxon>
        <taxon>Symbiodiniaceae</taxon>
        <taxon>Durusdinium</taxon>
    </lineage>
</organism>
<dbReference type="EMBL" id="CAXAMN010027695">
    <property type="protein sequence ID" value="CAK9112311.1"/>
    <property type="molecule type" value="Genomic_DNA"/>
</dbReference>
<name>A0ABP0SIU6_9DINO</name>
<feature type="domain" description="WWE" evidence="1">
    <location>
        <begin position="186"/>
        <end position="264"/>
    </location>
</feature>
<dbReference type="SUPFAM" id="SSF117839">
    <property type="entry name" value="WWE domain"/>
    <property type="match status" value="2"/>
</dbReference>
<proteinExistence type="predicted"/>
<dbReference type="InterPro" id="IPR004170">
    <property type="entry name" value="WWE_dom"/>
</dbReference>
<evidence type="ECO:0000313" key="3">
    <source>
        <dbReference type="Proteomes" id="UP001642484"/>
    </source>
</evidence>
<dbReference type="Proteomes" id="UP001642484">
    <property type="component" value="Unassembled WGS sequence"/>
</dbReference>
<accession>A0ABP0SIU6</accession>
<gene>
    <name evidence="2" type="ORF">CCMP2556_LOCUS52081</name>
</gene>
<comment type="caution">
    <text evidence="2">The sequence shown here is derived from an EMBL/GenBank/DDBJ whole genome shotgun (WGS) entry which is preliminary data.</text>
</comment>
<dbReference type="Gene3D" id="3.30.720.50">
    <property type="match status" value="2"/>
</dbReference>
<protein>
    <recommendedName>
        <fullName evidence="1">WWE domain-containing protein</fullName>
    </recommendedName>
</protein>
<dbReference type="SMART" id="SM00678">
    <property type="entry name" value="WWE"/>
    <property type="match status" value="2"/>
</dbReference>
<evidence type="ECO:0000259" key="1">
    <source>
        <dbReference type="PROSITE" id="PS50918"/>
    </source>
</evidence>
<evidence type="ECO:0000313" key="2">
    <source>
        <dbReference type="EMBL" id="CAK9112311.1"/>
    </source>
</evidence>
<sequence>MYIASEGGQGDPMPACLVTVDKYLAKTMDMWNRDPEKWKQLRDLEPTEENLSKIVANATLLSWRYRHEARGGVTARALPQSSNAQLLALAKCHMAELSTVAKTDAAEMVVEQLVTIVPKRLKAEKYSPEGRDQLAHELMDYGTFLLANLVQAEKSVSVPKLKGPRFQEAASLVWERKQDDVKVLAALSYVLQAVSANITKWQVQMNDGGDWTDMAAEQQLALRTAVSKGETVLHFRARGFPYEIDLKEMTQTNLKSGTSRKIQEVSVTSFGEGGAEESKPYKWQVSNGKGGWWDFPPEVDTVVKDAKAAGLTVVTCVIRGQPYEVDLNKMTQKNTKTGTKREIRTCEI</sequence>
<dbReference type="InterPro" id="IPR037197">
    <property type="entry name" value="WWE_dom_sf"/>
</dbReference>
<dbReference type="Pfam" id="PF02825">
    <property type="entry name" value="WWE"/>
    <property type="match status" value="2"/>
</dbReference>
<feature type="domain" description="WWE" evidence="1">
    <location>
        <begin position="269"/>
        <end position="345"/>
    </location>
</feature>